<evidence type="ECO:0000313" key="1">
    <source>
        <dbReference type="EMBL" id="GHP01277.1"/>
    </source>
</evidence>
<keyword evidence="2" id="KW-1185">Reference proteome</keyword>
<organism evidence="1 2">
    <name type="scientific">Pycnococcus provasolii</name>
    <dbReference type="NCBI Taxonomy" id="41880"/>
    <lineage>
        <taxon>Eukaryota</taxon>
        <taxon>Viridiplantae</taxon>
        <taxon>Chlorophyta</taxon>
        <taxon>Pseudoscourfieldiophyceae</taxon>
        <taxon>Pseudoscourfieldiales</taxon>
        <taxon>Pycnococcaceae</taxon>
        <taxon>Pycnococcus</taxon>
    </lineage>
</organism>
<accession>A0A830H803</accession>
<reference evidence="1" key="1">
    <citation type="submission" date="2020-10" db="EMBL/GenBank/DDBJ databases">
        <title>Unveiling of a novel bifunctional photoreceptor, Dualchrome1, isolated from a cosmopolitan green alga.</title>
        <authorList>
            <person name="Suzuki S."/>
            <person name="Kawachi M."/>
        </authorList>
    </citation>
    <scope>NUCLEOTIDE SEQUENCE</scope>
    <source>
        <strain evidence="1">NIES 2893</strain>
    </source>
</reference>
<evidence type="ECO:0000313" key="2">
    <source>
        <dbReference type="Proteomes" id="UP000660262"/>
    </source>
</evidence>
<dbReference type="AlphaFoldDB" id="A0A830H803"/>
<name>A0A830H803_9CHLO</name>
<comment type="caution">
    <text evidence="1">The sequence shown here is derived from an EMBL/GenBank/DDBJ whole genome shotgun (WGS) entry which is preliminary data.</text>
</comment>
<dbReference type="Proteomes" id="UP000660262">
    <property type="component" value="Unassembled WGS sequence"/>
</dbReference>
<dbReference type="EMBL" id="BNJQ01000001">
    <property type="protein sequence ID" value="GHP01277.1"/>
    <property type="molecule type" value="Genomic_DNA"/>
</dbReference>
<proteinExistence type="predicted"/>
<gene>
    <name evidence="1" type="ORF">PPROV_000003300</name>
</gene>
<sequence length="188" mass="18865">MALATVLTATHKYDVHALDTTIGKTGLSATASAALKAEATTAAAAGSAGGSGGAGAGAGCAANNSAQQTAPVVEVDVDLSAEPDGGRGGPPRINATLSVRRTAAFKTEAPACAGGQRTAPAARMRLTCIGKRTSLVVNGKAIKPGAAVLLPATSIVEVGNQKLRVELNQEEMDKCVRNADWNFLLDAQ</sequence>
<protein>
    <submittedName>
        <fullName evidence="1">Uncharacterized protein</fullName>
    </submittedName>
</protein>